<reference evidence="1" key="1">
    <citation type="submission" date="2015-10" db="EMBL/GenBank/DDBJ databases">
        <authorList>
            <person name="Gilbert D.G."/>
        </authorList>
    </citation>
    <scope>NUCLEOTIDE SEQUENCE</scope>
</reference>
<sequence length="64" mass="6901">MNLPNLVTGAVVGAAAALIVRELNQYGLALSDWRLPLPRGLEAVEIGALVGLFSQLFSQWRPAR</sequence>
<organism evidence="1">
    <name type="scientific">hydrothermal vent metagenome</name>
    <dbReference type="NCBI Taxonomy" id="652676"/>
    <lineage>
        <taxon>unclassified sequences</taxon>
        <taxon>metagenomes</taxon>
        <taxon>ecological metagenomes</taxon>
    </lineage>
</organism>
<gene>
    <name evidence="1" type="ORF">MGWOODY_Smn1089</name>
</gene>
<dbReference type="AlphaFoldDB" id="A0A160TLE5"/>
<name>A0A160TLE5_9ZZZZ</name>
<protein>
    <submittedName>
        <fullName evidence="1">Uncharacterized protein</fullName>
    </submittedName>
</protein>
<evidence type="ECO:0000313" key="1">
    <source>
        <dbReference type="EMBL" id="CUS45985.1"/>
    </source>
</evidence>
<proteinExistence type="predicted"/>
<accession>A0A160TLE5</accession>
<dbReference type="EMBL" id="CZQE01000323">
    <property type="protein sequence ID" value="CUS45985.1"/>
    <property type="molecule type" value="Genomic_DNA"/>
</dbReference>